<comment type="similarity">
    <text evidence="3">Belongs to the RNase Z family.</text>
</comment>
<dbReference type="GO" id="GO:0005739">
    <property type="term" value="C:mitochondrion"/>
    <property type="evidence" value="ECO:0007669"/>
    <property type="project" value="TreeGrafter"/>
</dbReference>
<keyword evidence="12" id="KW-1185">Reference proteome</keyword>
<dbReference type="GO" id="GO:0042781">
    <property type="term" value="F:3'-tRNA processing endoribonuclease activity"/>
    <property type="evidence" value="ECO:0007669"/>
    <property type="project" value="UniProtKB-EC"/>
</dbReference>
<protein>
    <recommendedName>
        <fullName evidence="4">ribonuclease Z</fullName>
        <ecNumber evidence="4">3.1.26.11</ecNumber>
    </recommendedName>
</protein>
<evidence type="ECO:0000256" key="9">
    <source>
        <dbReference type="ARBA" id="ARBA00022801"/>
    </source>
</evidence>
<dbReference type="PANTHER" id="PTHR12553:SF49">
    <property type="entry name" value="ZINC PHOSPHODIESTERASE ELAC PROTEIN 2"/>
    <property type="match status" value="1"/>
</dbReference>
<proteinExistence type="inferred from homology"/>
<evidence type="ECO:0000256" key="2">
    <source>
        <dbReference type="ARBA" id="ARBA00001947"/>
    </source>
</evidence>
<dbReference type="GO" id="GO:0046872">
    <property type="term" value="F:metal ion binding"/>
    <property type="evidence" value="ECO:0007669"/>
    <property type="project" value="UniProtKB-KW"/>
</dbReference>
<evidence type="ECO:0000256" key="8">
    <source>
        <dbReference type="ARBA" id="ARBA00022759"/>
    </source>
</evidence>
<dbReference type="PANTHER" id="PTHR12553">
    <property type="entry name" value="ZINC PHOSPHODIESTERASE ELAC PROTEIN 2"/>
    <property type="match status" value="1"/>
</dbReference>
<evidence type="ECO:0000313" key="12">
    <source>
        <dbReference type="Proteomes" id="UP000092993"/>
    </source>
</evidence>
<evidence type="ECO:0000256" key="3">
    <source>
        <dbReference type="ARBA" id="ARBA00007823"/>
    </source>
</evidence>
<dbReference type="GO" id="GO:1990180">
    <property type="term" value="P:mitochondrial tRNA 3'-end processing"/>
    <property type="evidence" value="ECO:0007669"/>
    <property type="project" value="TreeGrafter"/>
</dbReference>
<comment type="catalytic activity">
    <reaction evidence="1">
        <text>Endonucleolytic cleavage of RNA, removing extra 3' nucleotides from tRNA precursor, generating 3' termini of tRNAs. A 3'-hydroxy group is left at the tRNA terminus and a 5'-phosphoryl group is left at the trailer molecule.</text>
        <dbReference type="EC" id="3.1.26.11"/>
    </reaction>
</comment>
<evidence type="ECO:0000313" key="11">
    <source>
        <dbReference type="EMBL" id="OBZ77397.1"/>
    </source>
</evidence>
<name>A0A1C7ML59_GRIFR</name>
<comment type="caution">
    <text evidence="11">The sequence shown here is derived from an EMBL/GenBank/DDBJ whole genome shotgun (WGS) entry which is preliminary data.</text>
</comment>
<dbReference type="InterPro" id="IPR036866">
    <property type="entry name" value="RibonucZ/Hydroxyglut_hydro"/>
</dbReference>
<evidence type="ECO:0000256" key="7">
    <source>
        <dbReference type="ARBA" id="ARBA00022723"/>
    </source>
</evidence>
<dbReference type="OrthoDB" id="527344at2759"/>
<reference evidence="11 12" key="1">
    <citation type="submission" date="2016-03" db="EMBL/GenBank/DDBJ databases">
        <title>Whole genome sequencing of Grifola frondosa 9006-11.</title>
        <authorList>
            <person name="Min B."/>
            <person name="Park H."/>
            <person name="Kim J.-G."/>
            <person name="Cho H."/>
            <person name="Oh Y.-L."/>
            <person name="Kong W.-S."/>
            <person name="Choi I.-G."/>
        </authorList>
    </citation>
    <scope>NUCLEOTIDE SEQUENCE [LARGE SCALE GENOMIC DNA]</scope>
    <source>
        <strain evidence="11 12">9006-11</strain>
    </source>
</reference>
<accession>A0A1C7ML59</accession>
<keyword evidence="9" id="KW-0378">Hydrolase</keyword>
<evidence type="ECO:0000256" key="6">
    <source>
        <dbReference type="ARBA" id="ARBA00022722"/>
    </source>
</evidence>
<dbReference type="Proteomes" id="UP000092993">
    <property type="component" value="Unassembled WGS sequence"/>
</dbReference>
<gene>
    <name evidence="11" type="ORF">A0H81_02334</name>
</gene>
<dbReference type="STRING" id="5627.A0A1C7ML59"/>
<sequence length="132" mass="14550">MFPIPKYDLTPQRDLAAETSLPTKTMLMQANMSIDIRPPRSPVLEGEPGDDVIVIPLGTSSAVPSKYRNVSSTVLQIPGWGNIMLDCGEGTWGQLVRSFGDDFSHHHMGLTKLLTMRQLMNPPPTEPLPQQP</sequence>
<keyword evidence="7" id="KW-0479">Metal-binding</keyword>
<dbReference type="AlphaFoldDB" id="A0A1C7ML59"/>
<organism evidence="11 12">
    <name type="scientific">Grifola frondosa</name>
    <name type="common">Maitake</name>
    <name type="synonym">Polyporus frondosus</name>
    <dbReference type="NCBI Taxonomy" id="5627"/>
    <lineage>
        <taxon>Eukaryota</taxon>
        <taxon>Fungi</taxon>
        <taxon>Dikarya</taxon>
        <taxon>Basidiomycota</taxon>
        <taxon>Agaricomycotina</taxon>
        <taxon>Agaricomycetes</taxon>
        <taxon>Polyporales</taxon>
        <taxon>Grifolaceae</taxon>
        <taxon>Grifola</taxon>
    </lineage>
</organism>
<evidence type="ECO:0000256" key="10">
    <source>
        <dbReference type="ARBA" id="ARBA00022833"/>
    </source>
</evidence>
<dbReference type="EC" id="3.1.26.11" evidence="4"/>
<keyword evidence="5" id="KW-0819">tRNA processing</keyword>
<comment type="cofactor">
    <cofactor evidence="2">
        <name>Zn(2+)</name>
        <dbReference type="ChEBI" id="CHEBI:29105"/>
    </cofactor>
</comment>
<dbReference type="SUPFAM" id="SSF56281">
    <property type="entry name" value="Metallo-hydrolase/oxidoreductase"/>
    <property type="match status" value="1"/>
</dbReference>
<evidence type="ECO:0000256" key="4">
    <source>
        <dbReference type="ARBA" id="ARBA00012477"/>
    </source>
</evidence>
<keyword evidence="6" id="KW-0540">Nuclease</keyword>
<evidence type="ECO:0000256" key="1">
    <source>
        <dbReference type="ARBA" id="ARBA00000402"/>
    </source>
</evidence>
<keyword evidence="10" id="KW-0862">Zinc</keyword>
<evidence type="ECO:0000256" key="5">
    <source>
        <dbReference type="ARBA" id="ARBA00022694"/>
    </source>
</evidence>
<dbReference type="EMBL" id="LUGG01000002">
    <property type="protein sequence ID" value="OBZ77397.1"/>
    <property type="molecule type" value="Genomic_DNA"/>
</dbReference>
<dbReference type="Gene3D" id="3.60.15.10">
    <property type="entry name" value="Ribonuclease Z/Hydroxyacylglutathione hydrolase-like"/>
    <property type="match status" value="1"/>
</dbReference>
<dbReference type="InterPro" id="IPR047151">
    <property type="entry name" value="RNZ2-like"/>
</dbReference>
<keyword evidence="8" id="KW-0255">Endonuclease</keyword>